<dbReference type="OrthoDB" id="9809583at2"/>
<keyword evidence="3 8" id="KW-0378">Hydrolase</keyword>
<dbReference type="InterPro" id="IPR013320">
    <property type="entry name" value="ConA-like_dom_sf"/>
</dbReference>
<dbReference type="EC" id="3.2.1.178" evidence="8"/>
<evidence type="ECO:0000256" key="6">
    <source>
        <dbReference type="SAM" id="SignalP"/>
    </source>
</evidence>
<dbReference type="InterPro" id="IPR050546">
    <property type="entry name" value="Glycosyl_Hydrlase_16"/>
</dbReference>
<evidence type="ECO:0000256" key="1">
    <source>
        <dbReference type="ARBA" id="ARBA00006865"/>
    </source>
</evidence>
<dbReference type="AlphaFoldDB" id="A0A5C5Z8T7"/>
<evidence type="ECO:0000313" key="8">
    <source>
        <dbReference type="EMBL" id="TWT83638.1"/>
    </source>
</evidence>
<feature type="domain" description="GH16" evidence="7">
    <location>
        <begin position="28"/>
        <end position="292"/>
    </location>
</feature>
<evidence type="ECO:0000256" key="4">
    <source>
        <dbReference type="ARBA" id="ARBA00023295"/>
    </source>
</evidence>
<evidence type="ECO:0000259" key="7">
    <source>
        <dbReference type="PROSITE" id="PS51762"/>
    </source>
</evidence>
<reference evidence="8 9" key="1">
    <citation type="submission" date="2019-02" db="EMBL/GenBank/DDBJ databases">
        <title>Deep-cultivation of Planctomycetes and their phenomic and genomic characterization uncovers novel biology.</title>
        <authorList>
            <person name="Wiegand S."/>
            <person name="Jogler M."/>
            <person name="Boedeker C."/>
            <person name="Pinto D."/>
            <person name="Vollmers J."/>
            <person name="Rivas-Marin E."/>
            <person name="Kohn T."/>
            <person name="Peeters S.H."/>
            <person name="Heuer A."/>
            <person name="Rast P."/>
            <person name="Oberbeckmann S."/>
            <person name="Bunk B."/>
            <person name="Jeske O."/>
            <person name="Meyerdierks A."/>
            <person name="Storesund J.E."/>
            <person name="Kallscheuer N."/>
            <person name="Luecker S."/>
            <person name="Lage O.M."/>
            <person name="Pohl T."/>
            <person name="Merkel B.J."/>
            <person name="Hornburger P."/>
            <person name="Mueller R.-W."/>
            <person name="Bruemmer F."/>
            <person name="Labrenz M."/>
            <person name="Spormann A.M."/>
            <person name="Op Den Camp H."/>
            <person name="Overmann J."/>
            <person name="Amann R."/>
            <person name="Jetten M.S.M."/>
            <person name="Mascher T."/>
            <person name="Medema M.H."/>
            <person name="Devos D.P."/>
            <person name="Kaster A.-K."/>
            <person name="Ovreas L."/>
            <person name="Rohde M."/>
            <person name="Galperin M.Y."/>
            <person name="Jogler C."/>
        </authorList>
    </citation>
    <scope>NUCLEOTIDE SEQUENCE [LARGE SCALE GENOMIC DNA]</scope>
    <source>
        <strain evidence="8 9">CA13</strain>
    </source>
</reference>
<protein>
    <submittedName>
        <fullName evidence="8">Beta-porphyranase B</fullName>
        <ecNumber evidence="8">3.2.1.178</ecNumber>
    </submittedName>
</protein>
<comment type="similarity">
    <text evidence="1">Belongs to the glycosyl hydrolase 16 family.</text>
</comment>
<name>A0A5C5Z8T7_9BACT</name>
<dbReference type="PIRSF" id="PIRSF001097">
    <property type="entry name" value="Agarase"/>
    <property type="match status" value="1"/>
</dbReference>
<evidence type="ECO:0000256" key="3">
    <source>
        <dbReference type="ARBA" id="ARBA00022801"/>
    </source>
</evidence>
<dbReference type="PANTHER" id="PTHR10963:SF55">
    <property type="entry name" value="GLYCOSIDE HYDROLASE FAMILY 16 PROTEIN"/>
    <property type="match status" value="1"/>
</dbReference>
<keyword evidence="4 8" id="KW-0326">Glycosidase</keyword>
<feature type="signal peptide" evidence="6">
    <location>
        <begin position="1"/>
        <end position="25"/>
    </location>
</feature>
<dbReference type="InterPro" id="IPR016287">
    <property type="entry name" value="Beta_agarase"/>
</dbReference>
<gene>
    <name evidence="8" type="primary">porB_2</name>
    <name evidence="8" type="ORF">CA13_51050</name>
</gene>
<dbReference type="NCBIfam" id="TIGR02595">
    <property type="entry name" value="PEP_CTERM"/>
    <property type="match status" value="1"/>
</dbReference>
<organism evidence="8 9">
    <name type="scientific">Novipirellula herctigrandis</name>
    <dbReference type="NCBI Taxonomy" id="2527986"/>
    <lineage>
        <taxon>Bacteria</taxon>
        <taxon>Pseudomonadati</taxon>
        <taxon>Planctomycetota</taxon>
        <taxon>Planctomycetia</taxon>
        <taxon>Pirellulales</taxon>
        <taxon>Pirellulaceae</taxon>
        <taxon>Novipirellula</taxon>
    </lineage>
</organism>
<evidence type="ECO:0000256" key="5">
    <source>
        <dbReference type="PIRSR" id="PIRSR001097-50"/>
    </source>
</evidence>
<dbReference type="Proteomes" id="UP000315010">
    <property type="component" value="Unassembled WGS sequence"/>
</dbReference>
<dbReference type="RefSeq" id="WP_146403859.1">
    <property type="nucleotide sequence ID" value="NZ_SJPJ01000001.1"/>
</dbReference>
<dbReference type="InterPro" id="IPR013424">
    <property type="entry name" value="Ice-binding_C"/>
</dbReference>
<sequence length="317" mass="35578" precursor="true">MRKTLLACRAALTVLLCLGANRSTADTVPFSAPPNSSAWQLVESMSDEFTDAELDTAKWHIQGTDGIYESNFQGRADAFAFSTDNARVEDGRLKIQSKWDSSAGIHTTAAVISKNTLHYGYMETRAKVADAAVSSSFWMTGNGGDRTASELDVYELFGAPHSNPNISNIEQRYWSSIHDWSADLPTEHRGKSTWTDTDTYLDFDPADDFHVYGVEWTEEYLKFHVDDQLLRVVTRAEVESAGLNSGAWAIDDPLRIWVDSEVFPWIDTPPESASFEAVYEVDYIRVWQPVAVPEPSVFALMGIGTYVATLRRRRNRR</sequence>
<evidence type="ECO:0000256" key="2">
    <source>
        <dbReference type="ARBA" id="ARBA00022729"/>
    </source>
</evidence>
<comment type="caution">
    <text evidence="8">The sequence shown here is derived from an EMBL/GenBank/DDBJ whole genome shotgun (WGS) entry which is preliminary data.</text>
</comment>
<feature type="chain" id="PRO_5022984537" evidence="6">
    <location>
        <begin position="26"/>
        <end position="317"/>
    </location>
</feature>
<dbReference type="Pfam" id="PF00722">
    <property type="entry name" value="Glyco_hydro_16"/>
    <property type="match status" value="1"/>
</dbReference>
<evidence type="ECO:0000313" key="9">
    <source>
        <dbReference type="Proteomes" id="UP000315010"/>
    </source>
</evidence>
<dbReference type="GO" id="GO:0033916">
    <property type="term" value="F:beta-agarase activity"/>
    <property type="evidence" value="ECO:0007669"/>
    <property type="project" value="InterPro"/>
</dbReference>
<keyword evidence="2 6" id="KW-0732">Signal</keyword>
<dbReference type="PROSITE" id="PS51762">
    <property type="entry name" value="GH16_2"/>
    <property type="match status" value="1"/>
</dbReference>
<dbReference type="InterPro" id="IPR000757">
    <property type="entry name" value="Beta-glucanase-like"/>
</dbReference>
<dbReference type="SUPFAM" id="SSF49899">
    <property type="entry name" value="Concanavalin A-like lectins/glucanases"/>
    <property type="match status" value="1"/>
</dbReference>
<dbReference type="GO" id="GO:0005975">
    <property type="term" value="P:carbohydrate metabolic process"/>
    <property type="evidence" value="ECO:0007669"/>
    <property type="project" value="InterPro"/>
</dbReference>
<dbReference type="Gene3D" id="2.60.120.200">
    <property type="match status" value="1"/>
</dbReference>
<feature type="active site" description="Nucleophile" evidence="5">
    <location>
        <position position="150"/>
    </location>
</feature>
<accession>A0A5C5Z8T7</accession>
<dbReference type="EMBL" id="SJPJ01000001">
    <property type="protein sequence ID" value="TWT83638.1"/>
    <property type="molecule type" value="Genomic_DNA"/>
</dbReference>
<keyword evidence="9" id="KW-1185">Reference proteome</keyword>
<dbReference type="PANTHER" id="PTHR10963">
    <property type="entry name" value="GLYCOSYL HYDROLASE-RELATED"/>
    <property type="match status" value="1"/>
</dbReference>
<proteinExistence type="inferred from homology"/>
<feature type="active site" description="Proton donor" evidence="5">
    <location>
        <position position="155"/>
    </location>
</feature>